<evidence type="ECO:0000313" key="3">
    <source>
        <dbReference type="Proteomes" id="UP000827092"/>
    </source>
</evidence>
<sequence>MFQKKESVHRLIDRISFYIVSADRSREHSVFVKILLALTMRPVDILQYTTPVLTTAICCMAQVMKKSLLQDQNHAFEKKLSNPLSFQGVIASLDKTSARIKELNSLLSPLIAFLVFHQIVHSCYVISRLFGDKLTFTYNVEIVIGVTGFGLGIIQFVALVALSSQAEDELLKAEVFLYSKWSKETEIFYWIRQKPSKFFCSLEF</sequence>
<gene>
    <name evidence="2" type="ORF">JTE90_004262</name>
</gene>
<feature type="transmembrane region" description="Helical" evidence="1">
    <location>
        <begin position="106"/>
        <end position="130"/>
    </location>
</feature>
<keyword evidence="3" id="KW-1185">Reference proteome</keyword>
<comment type="caution">
    <text evidence="2">The sequence shown here is derived from an EMBL/GenBank/DDBJ whole genome shotgun (WGS) entry which is preliminary data.</text>
</comment>
<organism evidence="2 3">
    <name type="scientific">Oedothorax gibbosus</name>
    <dbReference type="NCBI Taxonomy" id="931172"/>
    <lineage>
        <taxon>Eukaryota</taxon>
        <taxon>Metazoa</taxon>
        <taxon>Ecdysozoa</taxon>
        <taxon>Arthropoda</taxon>
        <taxon>Chelicerata</taxon>
        <taxon>Arachnida</taxon>
        <taxon>Araneae</taxon>
        <taxon>Araneomorphae</taxon>
        <taxon>Entelegynae</taxon>
        <taxon>Araneoidea</taxon>
        <taxon>Linyphiidae</taxon>
        <taxon>Erigoninae</taxon>
        <taxon>Oedothorax</taxon>
    </lineage>
</organism>
<accession>A0AAV6UGL2</accession>
<feature type="transmembrane region" description="Helical" evidence="1">
    <location>
        <begin position="142"/>
        <end position="162"/>
    </location>
</feature>
<keyword evidence="1" id="KW-0472">Membrane</keyword>
<dbReference type="AlphaFoldDB" id="A0AAV6UGL2"/>
<proteinExistence type="predicted"/>
<dbReference type="EMBL" id="JAFNEN010000442">
    <property type="protein sequence ID" value="KAG8182898.1"/>
    <property type="molecule type" value="Genomic_DNA"/>
</dbReference>
<evidence type="ECO:0000256" key="1">
    <source>
        <dbReference type="SAM" id="Phobius"/>
    </source>
</evidence>
<reference evidence="2 3" key="1">
    <citation type="journal article" date="2022" name="Nat. Ecol. Evol.">
        <title>A masculinizing supergene underlies an exaggerated male reproductive morph in a spider.</title>
        <authorList>
            <person name="Hendrickx F."/>
            <person name="De Corte Z."/>
            <person name="Sonet G."/>
            <person name="Van Belleghem S.M."/>
            <person name="Kostlbacher S."/>
            <person name="Vangestel C."/>
        </authorList>
    </citation>
    <scope>NUCLEOTIDE SEQUENCE [LARGE SCALE GENOMIC DNA]</scope>
    <source>
        <strain evidence="2">W744_W776</strain>
    </source>
</reference>
<keyword evidence="1" id="KW-1133">Transmembrane helix</keyword>
<dbReference type="Proteomes" id="UP000827092">
    <property type="component" value="Unassembled WGS sequence"/>
</dbReference>
<evidence type="ECO:0000313" key="2">
    <source>
        <dbReference type="EMBL" id="KAG8182898.1"/>
    </source>
</evidence>
<keyword evidence="1" id="KW-0812">Transmembrane</keyword>
<name>A0AAV6UGL2_9ARAC</name>
<protein>
    <submittedName>
        <fullName evidence="2">Uncharacterized protein</fullName>
    </submittedName>
</protein>